<keyword evidence="3" id="KW-1185">Reference proteome</keyword>
<name>A0A5N6V3K2_ASPTM</name>
<organism evidence="2 3">
    <name type="scientific">Aspergillus tamarii</name>
    <dbReference type="NCBI Taxonomy" id="41984"/>
    <lineage>
        <taxon>Eukaryota</taxon>
        <taxon>Fungi</taxon>
        <taxon>Dikarya</taxon>
        <taxon>Ascomycota</taxon>
        <taxon>Pezizomycotina</taxon>
        <taxon>Eurotiomycetes</taxon>
        <taxon>Eurotiomycetidae</taxon>
        <taxon>Eurotiales</taxon>
        <taxon>Aspergillaceae</taxon>
        <taxon>Aspergillus</taxon>
        <taxon>Aspergillus subgen. Circumdati</taxon>
    </lineage>
</organism>
<feature type="transmembrane region" description="Helical" evidence="1">
    <location>
        <begin position="44"/>
        <end position="70"/>
    </location>
</feature>
<dbReference type="Proteomes" id="UP000326950">
    <property type="component" value="Unassembled WGS sequence"/>
</dbReference>
<evidence type="ECO:0000313" key="2">
    <source>
        <dbReference type="EMBL" id="KAE8165558.1"/>
    </source>
</evidence>
<keyword evidence="1" id="KW-1133">Transmembrane helix</keyword>
<dbReference type="EMBL" id="ML738599">
    <property type="protein sequence ID" value="KAE8165558.1"/>
    <property type="molecule type" value="Genomic_DNA"/>
</dbReference>
<gene>
    <name evidence="2" type="ORF">BDV40DRAFT_257801</name>
</gene>
<sequence>MPQPTLPSVRSTVPENSCSRIPMRVSDGSRRYSLSWLCGRPSIFFLYLFYFSLIFFSSVSFFNCVIVLSLTA</sequence>
<dbReference type="AlphaFoldDB" id="A0A5N6V3K2"/>
<dbReference type="OrthoDB" id="10386179at2759"/>
<proteinExistence type="predicted"/>
<reference evidence="2 3" key="1">
    <citation type="submission" date="2019-04" db="EMBL/GenBank/DDBJ databases">
        <title>Friends and foes A comparative genomics study of 23 Aspergillus species from section Flavi.</title>
        <authorList>
            <consortium name="DOE Joint Genome Institute"/>
            <person name="Kjaerbolling I."/>
            <person name="Vesth T."/>
            <person name="Frisvad J.C."/>
            <person name="Nybo J.L."/>
            <person name="Theobald S."/>
            <person name="Kildgaard S."/>
            <person name="Isbrandt T."/>
            <person name="Kuo A."/>
            <person name="Sato A."/>
            <person name="Lyhne E.K."/>
            <person name="Kogle M.E."/>
            <person name="Wiebenga A."/>
            <person name="Kun R.S."/>
            <person name="Lubbers R.J."/>
            <person name="Makela M.R."/>
            <person name="Barry K."/>
            <person name="Chovatia M."/>
            <person name="Clum A."/>
            <person name="Daum C."/>
            <person name="Haridas S."/>
            <person name="He G."/>
            <person name="LaButti K."/>
            <person name="Lipzen A."/>
            <person name="Mondo S."/>
            <person name="Riley R."/>
            <person name="Salamov A."/>
            <person name="Simmons B.A."/>
            <person name="Magnuson J.K."/>
            <person name="Henrissat B."/>
            <person name="Mortensen U.H."/>
            <person name="Larsen T.O."/>
            <person name="Devries R.P."/>
            <person name="Grigoriev I.V."/>
            <person name="Machida M."/>
            <person name="Baker S.E."/>
            <person name="Andersen M.R."/>
        </authorList>
    </citation>
    <scope>NUCLEOTIDE SEQUENCE [LARGE SCALE GENOMIC DNA]</scope>
    <source>
        <strain evidence="2 3">CBS 117626</strain>
    </source>
</reference>
<accession>A0A5N6V3K2</accession>
<evidence type="ECO:0000313" key="3">
    <source>
        <dbReference type="Proteomes" id="UP000326950"/>
    </source>
</evidence>
<protein>
    <submittedName>
        <fullName evidence="2">Uncharacterized protein</fullName>
    </submittedName>
</protein>
<evidence type="ECO:0000256" key="1">
    <source>
        <dbReference type="SAM" id="Phobius"/>
    </source>
</evidence>
<keyword evidence="1" id="KW-0472">Membrane</keyword>
<keyword evidence="1" id="KW-0812">Transmembrane</keyword>